<dbReference type="SUPFAM" id="SSF48498">
    <property type="entry name" value="Tetracyclin repressor-like, C-terminal domain"/>
    <property type="match status" value="1"/>
</dbReference>
<dbReference type="Gene3D" id="1.10.357.10">
    <property type="entry name" value="Tetracycline Repressor, domain 2"/>
    <property type="match status" value="1"/>
</dbReference>
<dbReference type="EMBL" id="FOEF01000016">
    <property type="protein sequence ID" value="SEP51435.1"/>
    <property type="molecule type" value="Genomic_DNA"/>
</dbReference>
<dbReference type="Gene3D" id="1.10.10.60">
    <property type="entry name" value="Homeodomain-like"/>
    <property type="match status" value="1"/>
</dbReference>
<dbReference type="InterPro" id="IPR050109">
    <property type="entry name" value="HTH-type_TetR-like_transc_reg"/>
</dbReference>
<proteinExistence type="predicted"/>
<evidence type="ECO:0000256" key="2">
    <source>
        <dbReference type="ARBA" id="ARBA00023125"/>
    </source>
</evidence>
<dbReference type="Pfam" id="PF00440">
    <property type="entry name" value="TetR_N"/>
    <property type="match status" value="1"/>
</dbReference>
<dbReference type="GO" id="GO:0000976">
    <property type="term" value="F:transcription cis-regulatory region binding"/>
    <property type="evidence" value="ECO:0007669"/>
    <property type="project" value="TreeGrafter"/>
</dbReference>
<reference evidence="7 8" key="1">
    <citation type="submission" date="2016-10" db="EMBL/GenBank/DDBJ databases">
        <authorList>
            <person name="de Groot N.N."/>
        </authorList>
    </citation>
    <scope>NUCLEOTIDE SEQUENCE [LARGE SCALE GENOMIC DNA]</scope>
    <source>
        <strain evidence="7 8">DSM 44993</strain>
    </source>
</reference>
<gene>
    <name evidence="7" type="ORF">SAMN04489732_11632</name>
</gene>
<dbReference type="PANTHER" id="PTHR30055">
    <property type="entry name" value="HTH-TYPE TRANSCRIPTIONAL REGULATOR RUTR"/>
    <property type="match status" value="1"/>
</dbReference>
<keyword evidence="2 4" id="KW-0238">DNA-binding</keyword>
<dbReference type="AlphaFoldDB" id="A0A1H8YH12"/>
<feature type="DNA-binding region" description="H-T-H motif" evidence="4">
    <location>
        <begin position="39"/>
        <end position="58"/>
    </location>
</feature>
<evidence type="ECO:0000256" key="1">
    <source>
        <dbReference type="ARBA" id="ARBA00023015"/>
    </source>
</evidence>
<dbReference type="InterPro" id="IPR001387">
    <property type="entry name" value="Cro/C1-type_HTH"/>
</dbReference>
<name>A0A1H8YH12_9PSEU</name>
<evidence type="ECO:0000256" key="4">
    <source>
        <dbReference type="PROSITE-ProRule" id="PRU00335"/>
    </source>
</evidence>
<protein>
    <submittedName>
        <fullName evidence="7">DNA-binding transcriptional regulator, AcrR family</fullName>
    </submittedName>
</protein>
<dbReference type="PROSITE" id="PS50977">
    <property type="entry name" value="HTH_TETR_2"/>
    <property type="match status" value="1"/>
</dbReference>
<feature type="compositionally biased region" description="Low complexity" evidence="5">
    <location>
        <begin position="196"/>
        <end position="207"/>
    </location>
</feature>
<dbReference type="PANTHER" id="PTHR30055:SF148">
    <property type="entry name" value="TETR-FAMILY TRANSCRIPTIONAL REGULATOR"/>
    <property type="match status" value="1"/>
</dbReference>
<dbReference type="SUPFAM" id="SSF46689">
    <property type="entry name" value="Homeodomain-like"/>
    <property type="match status" value="1"/>
</dbReference>
<dbReference type="GO" id="GO:0003700">
    <property type="term" value="F:DNA-binding transcription factor activity"/>
    <property type="evidence" value="ECO:0007669"/>
    <property type="project" value="TreeGrafter"/>
</dbReference>
<dbReference type="InterPro" id="IPR001647">
    <property type="entry name" value="HTH_TetR"/>
</dbReference>
<feature type="domain" description="HTH tetR-type" evidence="6">
    <location>
        <begin position="16"/>
        <end position="76"/>
    </location>
</feature>
<dbReference type="PRINTS" id="PR00455">
    <property type="entry name" value="HTHTETR"/>
</dbReference>
<evidence type="ECO:0000256" key="3">
    <source>
        <dbReference type="ARBA" id="ARBA00023163"/>
    </source>
</evidence>
<evidence type="ECO:0000256" key="5">
    <source>
        <dbReference type="SAM" id="MobiDB-lite"/>
    </source>
</evidence>
<evidence type="ECO:0000259" key="6">
    <source>
        <dbReference type="PROSITE" id="PS50977"/>
    </source>
</evidence>
<dbReference type="InterPro" id="IPR023772">
    <property type="entry name" value="DNA-bd_HTH_TetR-type_CS"/>
</dbReference>
<dbReference type="InterPro" id="IPR011075">
    <property type="entry name" value="TetR_C"/>
</dbReference>
<evidence type="ECO:0000313" key="8">
    <source>
        <dbReference type="Proteomes" id="UP000198582"/>
    </source>
</evidence>
<dbReference type="PROSITE" id="PS01081">
    <property type="entry name" value="HTH_TETR_1"/>
    <property type="match status" value="1"/>
</dbReference>
<dbReference type="InterPro" id="IPR036271">
    <property type="entry name" value="Tet_transcr_reg_TetR-rel_C_sf"/>
</dbReference>
<dbReference type="CDD" id="cd00093">
    <property type="entry name" value="HTH_XRE"/>
    <property type="match status" value="1"/>
</dbReference>
<dbReference type="Proteomes" id="UP000198582">
    <property type="component" value="Unassembled WGS sequence"/>
</dbReference>
<keyword evidence="3" id="KW-0804">Transcription</keyword>
<keyword evidence="8" id="KW-1185">Reference proteome</keyword>
<dbReference type="OrthoDB" id="9796019at2"/>
<dbReference type="STRING" id="394193.SAMN04489732_11632"/>
<dbReference type="InterPro" id="IPR009057">
    <property type="entry name" value="Homeodomain-like_sf"/>
</dbReference>
<accession>A0A1H8YH12</accession>
<keyword evidence="1" id="KW-0805">Transcription regulation</keyword>
<organism evidence="7 8">
    <name type="scientific">Amycolatopsis saalfeldensis</name>
    <dbReference type="NCBI Taxonomy" id="394193"/>
    <lineage>
        <taxon>Bacteria</taxon>
        <taxon>Bacillati</taxon>
        <taxon>Actinomycetota</taxon>
        <taxon>Actinomycetes</taxon>
        <taxon>Pseudonocardiales</taxon>
        <taxon>Pseudonocardiaceae</taxon>
        <taxon>Amycolatopsis</taxon>
    </lineage>
</organism>
<evidence type="ECO:0000313" key="7">
    <source>
        <dbReference type="EMBL" id="SEP51435.1"/>
    </source>
</evidence>
<feature type="compositionally biased region" description="Basic and acidic residues" evidence="5">
    <location>
        <begin position="218"/>
        <end position="230"/>
    </location>
</feature>
<feature type="region of interest" description="Disordered" evidence="5">
    <location>
        <begin position="196"/>
        <end position="242"/>
    </location>
</feature>
<sequence length="242" mass="25917">MATELAGTRRPGGRTERTRVAVLQATLDLLAERGFVNLTVEAVAERSGVHKTTVYRRWESTDGLVAAALHLGVEDDWTAPDTGSLAGDLREMLAEVVRYFTEPALRELPTASVLAAFHSARAAEALHAFYQDRHGRCAVIVTRAVTRGEAPAGTDPTEVLRAANGPIFYRLFISREPVTTREARIAAEAAAAAARAGVFATDSPPNDDAGDGDSDNAGNDHEALADRETDSPNSADDQPRRI</sequence>
<dbReference type="Pfam" id="PF16859">
    <property type="entry name" value="TetR_C_11"/>
    <property type="match status" value="1"/>
</dbReference>